<evidence type="ECO:0000256" key="1">
    <source>
        <dbReference type="ARBA" id="ARBA00022737"/>
    </source>
</evidence>
<dbReference type="Pfam" id="PF01535">
    <property type="entry name" value="PPR"/>
    <property type="match status" value="2"/>
</dbReference>
<sequence>MSALAQEHRHPTLSSRAPQPTGLPSCPPNKGHSQSTCDVQESTLMCVSFEFWSATAHTQPLIDLLKSCEESGSLKKENCIHRHVLKSDFSDRDLLVLSNHQVHVYFKCNYYEAARRVFDEMPQRNVFSWTVMIVASKEHGYYRDGVELFCMTLDQGVLPNGFAFSAVLQSCVGLVSVELGEMVHTHVVVT</sequence>
<name>A0A445L9R8_GLYSO</name>
<protein>
    <submittedName>
        <fullName evidence="3">Pentatricopeptide repeat-containing protein</fullName>
    </submittedName>
</protein>
<dbReference type="InterPro" id="IPR046960">
    <property type="entry name" value="PPR_At4g14850-like_plant"/>
</dbReference>
<feature type="region of interest" description="Disordered" evidence="2">
    <location>
        <begin position="1"/>
        <end position="34"/>
    </location>
</feature>
<feature type="compositionally biased region" description="Basic and acidic residues" evidence="2">
    <location>
        <begin position="1"/>
        <end position="10"/>
    </location>
</feature>
<keyword evidence="1" id="KW-0677">Repeat</keyword>
<feature type="non-terminal residue" evidence="3">
    <location>
        <position position="190"/>
    </location>
</feature>
<reference evidence="3 4" key="1">
    <citation type="submission" date="2018-09" db="EMBL/GenBank/DDBJ databases">
        <title>A high-quality reference genome of wild soybean provides a powerful tool to mine soybean genomes.</title>
        <authorList>
            <person name="Xie M."/>
            <person name="Chung C.Y.L."/>
            <person name="Li M.-W."/>
            <person name="Wong F.-L."/>
            <person name="Chan T.-F."/>
            <person name="Lam H.-M."/>
        </authorList>
    </citation>
    <scope>NUCLEOTIDE SEQUENCE [LARGE SCALE GENOMIC DNA]</scope>
    <source>
        <strain evidence="4">cv. W05</strain>
        <tissue evidence="3">Hypocotyl of etiolated seedlings</tissue>
    </source>
</reference>
<evidence type="ECO:0000313" key="3">
    <source>
        <dbReference type="EMBL" id="RZC20031.1"/>
    </source>
</evidence>
<dbReference type="FunFam" id="1.25.40.10:FF:002351">
    <property type="entry name" value="Uncharacterized protein"/>
    <property type="match status" value="1"/>
</dbReference>
<dbReference type="AlphaFoldDB" id="A0A445L9R8"/>
<dbReference type="Gene3D" id="1.25.40.10">
    <property type="entry name" value="Tetratricopeptide repeat domain"/>
    <property type="match status" value="1"/>
</dbReference>
<dbReference type="EMBL" id="QZWG01000003">
    <property type="protein sequence ID" value="RZC20031.1"/>
    <property type="molecule type" value="Genomic_DNA"/>
</dbReference>
<comment type="caution">
    <text evidence="3">The sequence shown here is derived from an EMBL/GenBank/DDBJ whole genome shotgun (WGS) entry which is preliminary data.</text>
</comment>
<gene>
    <name evidence="3" type="ORF">D0Y65_006744</name>
</gene>
<keyword evidence="4" id="KW-1185">Reference proteome</keyword>
<evidence type="ECO:0000256" key="2">
    <source>
        <dbReference type="SAM" id="MobiDB-lite"/>
    </source>
</evidence>
<dbReference type="InterPro" id="IPR011990">
    <property type="entry name" value="TPR-like_helical_dom_sf"/>
</dbReference>
<dbReference type="Proteomes" id="UP000289340">
    <property type="component" value="Chromosome 3"/>
</dbReference>
<accession>A0A445L9R8</accession>
<dbReference type="InterPro" id="IPR002885">
    <property type="entry name" value="PPR_rpt"/>
</dbReference>
<evidence type="ECO:0000313" key="4">
    <source>
        <dbReference type="Proteomes" id="UP000289340"/>
    </source>
</evidence>
<dbReference type="GO" id="GO:0009451">
    <property type="term" value="P:RNA modification"/>
    <property type="evidence" value="ECO:0007669"/>
    <property type="project" value="InterPro"/>
</dbReference>
<dbReference type="PANTHER" id="PTHR47926">
    <property type="entry name" value="PENTATRICOPEPTIDE REPEAT-CONTAINING PROTEIN"/>
    <property type="match status" value="1"/>
</dbReference>
<proteinExistence type="predicted"/>
<dbReference type="PANTHER" id="PTHR47926:SF347">
    <property type="entry name" value="PENTATRICOPEPTIDE REPEAT-CONTAINING PROTEIN"/>
    <property type="match status" value="1"/>
</dbReference>
<organism evidence="3 4">
    <name type="scientific">Glycine soja</name>
    <name type="common">Wild soybean</name>
    <dbReference type="NCBI Taxonomy" id="3848"/>
    <lineage>
        <taxon>Eukaryota</taxon>
        <taxon>Viridiplantae</taxon>
        <taxon>Streptophyta</taxon>
        <taxon>Embryophyta</taxon>
        <taxon>Tracheophyta</taxon>
        <taxon>Spermatophyta</taxon>
        <taxon>Magnoliopsida</taxon>
        <taxon>eudicotyledons</taxon>
        <taxon>Gunneridae</taxon>
        <taxon>Pentapetalae</taxon>
        <taxon>rosids</taxon>
        <taxon>fabids</taxon>
        <taxon>Fabales</taxon>
        <taxon>Fabaceae</taxon>
        <taxon>Papilionoideae</taxon>
        <taxon>50 kb inversion clade</taxon>
        <taxon>NPAAA clade</taxon>
        <taxon>indigoferoid/millettioid clade</taxon>
        <taxon>Phaseoleae</taxon>
        <taxon>Glycine</taxon>
        <taxon>Glycine subgen. Soja</taxon>
    </lineage>
</organism>
<dbReference type="GO" id="GO:0003723">
    <property type="term" value="F:RNA binding"/>
    <property type="evidence" value="ECO:0007669"/>
    <property type="project" value="InterPro"/>
</dbReference>